<evidence type="ECO:0000256" key="1">
    <source>
        <dbReference type="SAM" id="SignalP"/>
    </source>
</evidence>
<dbReference type="OrthoDB" id="9814425at2"/>
<dbReference type="InterPro" id="IPR011944">
    <property type="entry name" value="Steroid_delta5-4_isomerase"/>
</dbReference>
<reference evidence="3 4" key="1">
    <citation type="submission" date="2019-07" db="EMBL/GenBank/DDBJ databases">
        <title>Gramella aestuarii sp. nov., isolated from a tidal flat, and emended description of Gramella echinicola.</title>
        <authorList>
            <person name="Liu L."/>
        </authorList>
    </citation>
    <scope>NUCLEOTIDE SEQUENCE [LARGE SCALE GENOMIC DNA]</scope>
    <source>
        <strain evidence="3 4">BS12</strain>
    </source>
</reference>
<evidence type="ECO:0000313" key="3">
    <source>
        <dbReference type="EMBL" id="MUP41249.1"/>
    </source>
</evidence>
<feature type="signal peptide" evidence="1">
    <location>
        <begin position="1"/>
        <end position="19"/>
    </location>
</feature>
<organism evidence="3 4">
    <name type="scientific">Christiangramia aestuarii</name>
    <dbReference type="NCBI Taxonomy" id="1028746"/>
    <lineage>
        <taxon>Bacteria</taxon>
        <taxon>Pseudomonadati</taxon>
        <taxon>Bacteroidota</taxon>
        <taxon>Flavobacteriia</taxon>
        <taxon>Flavobacteriales</taxon>
        <taxon>Flavobacteriaceae</taxon>
        <taxon>Christiangramia</taxon>
    </lineage>
</organism>
<feature type="chain" id="PRO_5029587598" evidence="1">
    <location>
        <begin position="20"/>
        <end position="146"/>
    </location>
</feature>
<dbReference type="Pfam" id="PF14534">
    <property type="entry name" value="DUF4440"/>
    <property type="match status" value="1"/>
</dbReference>
<dbReference type="SUPFAM" id="SSF54427">
    <property type="entry name" value="NTF2-like"/>
    <property type="match status" value="1"/>
</dbReference>
<keyword evidence="4" id="KW-1185">Reference proteome</keyword>
<dbReference type="InterPro" id="IPR027843">
    <property type="entry name" value="DUF4440"/>
</dbReference>
<dbReference type="InterPro" id="IPR032710">
    <property type="entry name" value="NTF2-like_dom_sf"/>
</dbReference>
<gene>
    <name evidence="3" type="ORF">FLP08_01540</name>
</gene>
<evidence type="ECO:0000313" key="4">
    <source>
        <dbReference type="Proteomes" id="UP000460416"/>
    </source>
</evidence>
<dbReference type="EMBL" id="VJVW01000001">
    <property type="protein sequence ID" value="MUP41249.1"/>
    <property type="molecule type" value="Genomic_DNA"/>
</dbReference>
<dbReference type="AlphaFoldDB" id="A0A7M3SXB8"/>
<dbReference type="Gene3D" id="3.10.450.50">
    <property type="match status" value="1"/>
</dbReference>
<name>A0A7M3SXB8_9FLAO</name>
<accession>A0A7M3SXB8</accession>
<keyword evidence="1" id="KW-0732">Signal</keyword>
<dbReference type="Proteomes" id="UP000460416">
    <property type="component" value="Unassembled WGS sequence"/>
</dbReference>
<protein>
    <submittedName>
        <fullName evidence="3">Nuclear transport factor 2 family protein</fullName>
    </submittedName>
</protein>
<evidence type="ECO:0000259" key="2">
    <source>
        <dbReference type="Pfam" id="PF14534"/>
    </source>
</evidence>
<dbReference type="NCBIfam" id="TIGR02246">
    <property type="entry name" value="SgcJ/EcaC family oxidoreductase"/>
    <property type="match status" value="1"/>
</dbReference>
<sequence length="146" mass="16650">MKRLFVLFAIILFSFSSYAQDSGDAKSAIKENSEIMHEAMKNGDYEKFSSFFAEDVMFKMSGHQPISGRAAVTEAHKPMAQQEMQLVINTEEVQDFGDYAHEIGNYEIHTKDGQKVDHGHYSTLWKKIDGEWKIYRDVISTSVSAK</sequence>
<feature type="domain" description="DUF4440" evidence="2">
    <location>
        <begin position="29"/>
        <end position="134"/>
    </location>
</feature>
<dbReference type="RefSeq" id="WP_156273346.1">
    <property type="nucleotide sequence ID" value="NZ_BAABGI010000002.1"/>
</dbReference>
<proteinExistence type="predicted"/>
<comment type="caution">
    <text evidence="3">The sequence shown here is derived from an EMBL/GenBank/DDBJ whole genome shotgun (WGS) entry which is preliminary data.</text>
</comment>